<protein>
    <recommendedName>
        <fullName evidence="5">FAM193 C-terminal domain-containing protein</fullName>
    </recommendedName>
</protein>
<feature type="compositionally biased region" description="Low complexity" evidence="4">
    <location>
        <begin position="183"/>
        <end position="210"/>
    </location>
</feature>
<feature type="compositionally biased region" description="Acidic residues" evidence="4">
    <location>
        <begin position="52"/>
        <end position="62"/>
    </location>
</feature>
<feature type="compositionally biased region" description="Low complexity" evidence="4">
    <location>
        <begin position="1"/>
        <end position="35"/>
    </location>
</feature>
<dbReference type="PANTHER" id="PTHR15109">
    <property type="entry name" value="AGAP004327-PA"/>
    <property type="match status" value="1"/>
</dbReference>
<reference evidence="6 7" key="1">
    <citation type="journal article" date="2018" name="Nat. Ecol. Evol.">
        <title>Genomic signatures of mitonuclear coevolution across populations of Tigriopus californicus.</title>
        <authorList>
            <person name="Barreto F.S."/>
            <person name="Watson E.T."/>
            <person name="Lima T.G."/>
            <person name="Willett C.S."/>
            <person name="Edmands S."/>
            <person name="Li W."/>
            <person name="Burton R.S."/>
        </authorList>
    </citation>
    <scope>NUCLEOTIDE SEQUENCE [LARGE SCALE GENOMIC DNA]</scope>
    <source>
        <strain evidence="6 7">San Diego</strain>
    </source>
</reference>
<feature type="region of interest" description="Disordered" evidence="4">
    <location>
        <begin position="183"/>
        <end position="211"/>
    </location>
</feature>
<feature type="region of interest" description="Disordered" evidence="4">
    <location>
        <begin position="1326"/>
        <end position="1356"/>
    </location>
</feature>
<evidence type="ECO:0000259" key="5">
    <source>
        <dbReference type="Pfam" id="PF15914"/>
    </source>
</evidence>
<feature type="region of interest" description="Disordered" evidence="4">
    <location>
        <begin position="1385"/>
        <end position="1441"/>
    </location>
</feature>
<feature type="region of interest" description="Disordered" evidence="4">
    <location>
        <begin position="816"/>
        <end position="975"/>
    </location>
</feature>
<feature type="region of interest" description="Disordered" evidence="4">
    <location>
        <begin position="1"/>
        <end position="64"/>
    </location>
</feature>
<gene>
    <name evidence="6" type="ORF">TCAL_03840</name>
</gene>
<feature type="compositionally biased region" description="Polar residues" evidence="4">
    <location>
        <begin position="79"/>
        <end position="92"/>
    </location>
</feature>
<feature type="region of interest" description="Disordered" evidence="4">
    <location>
        <begin position="1468"/>
        <end position="1517"/>
    </location>
</feature>
<comment type="similarity">
    <text evidence="1">Belongs to the FAM193 family.</text>
</comment>
<accession>A0A553PFD2</accession>
<evidence type="ECO:0000256" key="2">
    <source>
        <dbReference type="ARBA" id="ARBA00022553"/>
    </source>
</evidence>
<feature type="compositionally biased region" description="Polar residues" evidence="4">
    <location>
        <begin position="687"/>
        <end position="701"/>
    </location>
</feature>
<evidence type="ECO:0000256" key="4">
    <source>
        <dbReference type="SAM" id="MobiDB-lite"/>
    </source>
</evidence>
<feature type="compositionally biased region" description="Low complexity" evidence="4">
    <location>
        <begin position="1069"/>
        <end position="1094"/>
    </location>
</feature>
<evidence type="ECO:0000313" key="6">
    <source>
        <dbReference type="EMBL" id="TRY76381.1"/>
    </source>
</evidence>
<dbReference type="OMA" id="MKVPPTQ"/>
<dbReference type="InterPro" id="IPR029717">
    <property type="entry name" value="FAM193"/>
</dbReference>
<dbReference type="Proteomes" id="UP000318571">
    <property type="component" value="Chromosome 5"/>
</dbReference>
<feature type="compositionally biased region" description="Polar residues" evidence="4">
    <location>
        <begin position="1052"/>
        <end position="1061"/>
    </location>
</feature>
<evidence type="ECO:0000256" key="1">
    <source>
        <dbReference type="ARBA" id="ARBA00009689"/>
    </source>
</evidence>
<name>A0A553PFD2_TIGCA</name>
<feature type="compositionally biased region" description="Polar residues" evidence="4">
    <location>
        <begin position="848"/>
        <end position="857"/>
    </location>
</feature>
<organism evidence="6 7">
    <name type="scientific">Tigriopus californicus</name>
    <name type="common">Marine copepod</name>
    <dbReference type="NCBI Taxonomy" id="6832"/>
    <lineage>
        <taxon>Eukaryota</taxon>
        <taxon>Metazoa</taxon>
        <taxon>Ecdysozoa</taxon>
        <taxon>Arthropoda</taxon>
        <taxon>Crustacea</taxon>
        <taxon>Multicrustacea</taxon>
        <taxon>Hexanauplia</taxon>
        <taxon>Copepoda</taxon>
        <taxon>Harpacticoida</taxon>
        <taxon>Harpacticidae</taxon>
        <taxon>Tigriopus</taxon>
    </lineage>
</organism>
<dbReference type="InterPro" id="IPR031802">
    <property type="entry name" value="FAM193_C"/>
</dbReference>
<feature type="compositionally biased region" description="Low complexity" evidence="4">
    <location>
        <begin position="1118"/>
        <end position="1137"/>
    </location>
</feature>
<evidence type="ECO:0000256" key="3">
    <source>
        <dbReference type="ARBA" id="ARBA00023054"/>
    </source>
</evidence>
<keyword evidence="2" id="KW-0597">Phosphoprotein</keyword>
<feature type="compositionally biased region" description="Basic residues" evidence="4">
    <location>
        <begin position="943"/>
        <end position="957"/>
    </location>
</feature>
<feature type="compositionally biased region" description="Acidic residues" evidence="4">
    <location>
        <begin position="736"/>
        <end position="751"/>
    </location>
</feature>
<sequence length="1621" mass="177368">MSTDTPSNAPPAASSVAGATSTLDSASASASASVTPPMTTWPGPALASAASLDDDPSADDLLEQERLLEELLRLQLNPLTGQSANGSPSGASEKSGVGDSTGLLAGTKARAGLFQPRTKLEQLEDILMETQFLDSSTFSSDLTRAISQLGREAGDSLPLKTLTDLDMLDLDYESTDAIFRDSSASSASGESLSSPQSSSATRPATTTASAQVDPEVERLRQCWSALRSDIVRVYLLVMGGAWKDAKARPDLSHIKGRVHELRWRDSHQLFQRLEFVVRELILSLKQGFLLMLNKEASSPNLARQFIQDLLDGFDSVCHAAQIISPSMADLEKDHLSRFSLTWEILNKHLYQSLVYADPVIQNNLPILISQLRSLFPEPEHEATYTALVRRYLDFDVEMENIGTFWQTSETLLEEYNQQQDKLRLKQKMLKDDWEKFKAQRREFEEEFMTQDNHHPDMDLDGDMMSSEFSESMHRILSGLEELTYDEIPPDLESELRRVMNLEEVSSSPLTEEDLSEDVLTPPLGFSPLNKTYLLPEQSSSRIAVLSLQGSAQENLEYMKTNVHQDHPNESCKCHVCQDMRSDSPDLPPSRSESSTSAPGASSSVPKSGKNGVKDMEDAFASIYPHLYNSLTEVGGMLDGKEDHKEILPSISPLMSSLLQRLKDNCGNDKEYRESLDLALKLSYLQPSNDTDPAPTAKSSIASLVPSVTDANSKSSKDTNGRKSHSKPPSTPSGDISSDDDISDNELDDDYEDHEHGDDEGCCGGSGGGDDLPSGDPRQCSCCYCEVFGHGGPSMAPVSRNYPEMRERLRLLLRKKKQCKDRRGESTQKPSQQQPESRLVEKSEARSKVNPSVSNDASSRLAPEQPDELKTKDVDEILDFIEGNVRQTNEKKKAKKERQKQQRAEELQKKAEEERRKKKAEEEKRRLQQEEEKKAQEAALQSMKKQKKKAAQRAKKAAAKGLPVSEELEEDAKSPLTLEELKMQQLREIQELKLMHQRQLQEEERKLQEILHEQQRIQASGTKSVHGPSSKLANVTISSNGSHPKKGAKENNPKSGPTQNQNLPVPPSSKPVSSPSTSLSAILNQSQAGSGSGQQIKISRTPSGGVEFTPVVVSDQPGPTSTSAMAPAPSATSSFSPFNHLMPSFPSTSAPHISGSMNPSSVNGGAYPGTAPGSGPTTSQDRRPSVPSKASPAQPMFTIKRIQTPDGGQASATISLKDKRNEKLMYKFVNGEILRSRDAPANLLPEAKPMGDGKKKKKKAAKSSANNRTNSPLTEESGSSRTRSGVRPGSDLKVQPSLPLPLNAQGKLDLDKLQLPNGISITKIDGQVNERKYFPSKPDMGSGGGGSSSVFPPDNAVKQTEVNFNELTPELINNPNVIVVDTSSLKTEAEEKSELSSQNGKNGKAAKKAVKKSQDSSYLTSESQSPKNNRDTGMSPQLPVENDANALKKGPQVLIKNVNGKVVITPIPESVTTENGKNGNSSSPGMSNGGNNNIPPTNGNNNNTVNNNNKNISSTKSSLSMANTQINMNGLAGTNKQNLRRPEMMEIDSNEREILRQDSIGDNIDEISSVFAPKDIDLDNGEMDEDEREVEAFKRFCFNHIPPQQKAKVHLDVKNIAFNKKK</sequence>
<feature type="compositionally biased region" description="Basic and acidic residues" evidence="4">
    <location>
        <begin position="837"/>
        <end position="846"/>
    </location>
</feature>
<feature type="compositionally biased region" description="Polar residues" evidence="4">
    <location>
        <begin position="826"/>
        <end position="835"/>
    </location>
</feature>
<comment type="caution">
    <text evidence="6">The sequence shown here is derived from an EMBL/GenBank/DDBJ whole genome shotgun (WGS) entry which is preliminary data.</text>
</comment>
<feature type="region of interest" description="Disordered" evidence="4">
    <location>
        <begin position="79"/>
        <end position="102"/>
    </location>
</feature>
<dbReference type="STRING" id="6832.A0A553PFD2"/>
<feature type="compositionally biased region" description="Polar residues" evidence="4">
    <location>
        <begin position="1414"/>
        <end position="1434"/>
    </location>
</feature>
<feature type="region of interest" description="Disordered" evidence="4">
    <location>
        <begin position="1010"/>
        <end position="1303"/>
    </location>
</feature>
<feature type="domain" description="FAM193 C-terminal" evidence="5">
    <location>
        <begin position="1568"/>
        <end position="1620"/>
    </location>
</feature>
<feature type="compositionally biased region" description="Polar residues" evidence="4">
    <location>
        <begin position="1144"/>
        <end position="1162"/>
    </location>
</feature>
<proteinExistence type="inferred from homology"/>
<feature type="compositionally biased region" description="Polar residues" evidence="4">
    <location>
        <begin position="1265"/>
        <end position="1282"/>
    </location>
</feature>
<feature type="region of interest" description="Disordered" evidence="4">
    <location>
        <begin position="580"/>
        <end position="611"/>
    </location>
</feature>
<feature type="compositionally biased region" description="Basic and acidic residues" evidence="4">
    <location>
        <begin position="1215"/>
        <end position="1224"/>
    </location>
</feature>
<keyword evidence="3" id="KW-0175">Coiled coil</keyword>
<feature type="region of interest" description="Disordered" evidence="4">
    <location>
        <begin position="687"/>
        <end position="759"/>
    </location>
</feature>
<feature type="compositionally biased region" description="Low complexity" evidence="4">
    <location>
        <begin position="1474"/>
        <end position="1517"/>
    </location>
</feature>
<feature type="compositionally biased region" description="Low complexity" evidence="4">
    <location>
        <begin position="588"/>
        <end position="605"/>
    </location>
</feature>
<keyword evidence="7" id="KW-1185">Reference proteome</keyword>
<dbReference type="Pfam" id="PF15914">
    <property type="entry name" value="FAM193_C"/>
    <property type="match status" value="1"/>
</dbReference>
<evidence type="ECO:0000313" key="7">
    <source>
        <dbReference type="Proteomes" id="UP000318571"/>
    </source>
</evidence>
<dbReference type="EMBL" id="VCGU01000004">
    <property type="protein sequence ID" value="TRY76381.1"/>
    <property type="molecule type" value="Genomic_DNA"/>
</dbReference>
<feature type="compositionally biased region" description="Basic and acidic residues" evidence="4">
    <location>
        <begin position="898"/>
        <end position="935"/>
    </location>
</feature>
<feature type="compositionally biased region" description="Polar residues" evidence="4">
    <location>
        <begin position="1030"/>
        <end position="1041"/>
    </location>
</feature>
<dbReference type="PANTHER" id="PTHR15109:SF4">
    <property type="entry name" value="FAM193 C-TERMINAL DOMAIN-CONTAINING PROTEIN"/>
    <property type="match status" value="1"/>
</dbReference>